<proteinExistence type="predicted"/>
<keyword evidence="4" id="KW-1185">Reference proteome</keyword>
<protein>
    <submittedName>
        <fullName evidence="3">Uncharacterized protein</fullName>
    </submittedName>
</protein>
<accession>A0AAE0NVX2</accession>
<reference evidence="3" key="1">
    <citation type="journal article" date="2023" name="Mol. Phylogenet. Evol.">
        <title>Genome-scale phylogeny and comparative genomics of the fungal order Sordariales.</title>
        <authorList>
            <person name="Hensen N."/>
            <person name="Bonometti L."/>
            <person name="Westerberg I."/>
            <person name="Brannstrom I.O."/>
            <person name="Guillou S."/>
            <person name="Cros-Aarteil S."/>
            <person name="Calhoun S."/>
            <person name="Haridas S."/>
            <person name="Kuo A."/>
            <person name="Mondo S."/>
            <person name="Pangilinan J."/>
            <person name="Riley R."/>
            <person name="LaButti K."/>
            <person name="Andreopoulos B."/>
            <person name="Lipzen A."/>
            <person name="Chen C."/>
            <person name="Yan M."/>
            <person name="Daum C."/>
            <person name="Ng V."/>
            <person name="Clum A."/>
            <person name="Steindorff A."/>
            <person name="Ohm R.A."/>
            <person name="Martin F."/>
            <person name="Silar P."/>
            <person name="Natvig D.O."/>
            <person name="Lalanne C."/>
            <person name="Gautier V."/>
            <person name="Ament-Velasquez S.L."/>
            <person name="Kruys A."/>
            <person name="Hutchinson M.I."/>
            <person name="Powell A.J."/>
            <person name="Barry K."/>
            <person name="Miller A.N."/>
            <person name="Grigoriev I.V."/>
            <person name="Debuchy R."/>
            <person name="Gladieux P."/>
            <person name="Hiltunen Thoren M."/>
            <person name="Johannesson H."/>
        </authorList>
    </citation>
    <scope>NUCLEOTIDE SEQUENCE</scope>
    <source>
        <strain evidence="3">FGSC 1904</strain>
    </source>
</reference>
<sequence length="200" mass="22629">MTSSSQVKGKSQQNDDDSSEVISSSPNFSDSNNNKHNHHHPRAANLCERRTIPARDHERRGVSSETRSGRARGMFSSIESEEDWRVLSRPRQRRLSSRFGRVLDTIATREQGSQSFLSSASGSNSELSPSSLRARFLALDQAAVKASIEEHVTNVEAELEKLKAEREQILRELEEEDEEDVEVEEQWEEGVRSVDEFMGL</sequence>
<feature type="coiled-coil region" evidence="1">
    <location>
        <begin position="145"/>
        <end position="186"/>
    </location>
</feature>
<keyword evidence="1" id="KW-0175">Coiled coil</keyword>
<gene>
    <name evidence="3" type="ORF">B0T20DRAFT_484152</name>
</gene>
<feature type="compositionally biased region" description="Basic and acidic residues" evidence="2">
    <location>
        <begin position="47"/>
        <end position="62"/>
    </location>
</feature>
<dbReference type="Proteomes" id="UP001281003">
    <property type="component" value="Unassembled WGS sequence"/>
</dbReference>
<comment type="caution">
    <text evidence="3">The sequence shown here is derived from an EMBL/GenBank/DDBJ whole genome shotgun (WGS) entry which is preliminary data.</text>
</comment>
<evidence type="ECO:0000256" key="2">
    <source>
        <dbReference type="SAM" id="MobiDB-lite"/>
    </source>
</evidence>
<organism evidence="3 4">
    <name type="scientific">Sordaria brevicollis</name>
    <dbReference type="NCBI Taxonomy" id="83679"/>
    <lineage>
        <taxon>Eukaryota</taxon>
        <taxon>Fungi</taxon>
        <taxon>Dikarya</taxon>
        <taxon>Ascomycota</taxon>
        <taxon>Pezizomycotina</taxon>
        <taxon>Sordariomycetes</taxon>
        <taxon>Sordariomycetidae</taxon>
        <taxon>Sordariales</taxon>
        <taxon>Sordariaceae</taxon>
        <taxon>Sordaria</taxon>
    </lineage>
</organism>
<evidence type="ECO:0000313" key="3">
    <source>
        <dbReference type="EMBL" id="KAK3388579.1"/>
    </source>
</evidence>
<dbReference type="EMBL" id="JAUTDP010000015">
    <property type="protein sequence ID" value="KAK3388579.1"/>
    <property type="molecule type" value="Genomic_DNA"/>
</dbReference>
<dbReference type="AlphaFoldDB" id="A0AAE0NVX2"/>
<evidence type="ECO:0000313" key="4">
    <source>
        <dbReference type="Proteomes" id="UP001281003"/>
    </source>
</evidence>
<feature type="compositionally biased region" description="Polar residues" evidence="2">
    <location>
        <begin position="1"/>
        <end position="12"/>
    </location>
</feature>
<feature type="region of interest" description="Disordered" evidence="2">
    <location>
        <begin position="1"/>
        <end position="94"/>
    </location>
</feature>
<reference evidence="3" key="2">
    <citation type="submission" date="2023-07" db="EMBL/GenBank/DDBJ databases">
        <authorList>
            <consortium name="Lawrence Berkeley National Laboratory"/>
            <person name="Haridas S."/>
            <person name="Hensen N."/>
            <person name="Bonometti L."/>
            <person name="Westerberg I."/>
            <person name="Brannstrom I.O."/>
            <person name="Guillou S."/>
            <person name="Cros-Aarteil S."/>
            <person name="Calhoun S."/>
            <person name="Kuo A."/>
            <person name="Mondo S."/>
            <person name="Pangilinan J."/>
            <person name="Riley R."/>
            <person name="LaButti K."/>
            <person name="Andreopoulos B."/>
            <person name="Lipzen A."/>
            <person name="Chen C."/>
            <person name="Yanf M."/>
            <person name="Daum C."/>
            <person name="Ng V."/>
            <person name="Clum A."/>
            <person name="Steindorff A."/>
            <person name="Ohm R."/>
            <person name="Martin F."/>
            <person name="Silar P."/>
            <person name="Natvig D."/>
            <person name="Lalanne C."/>
            <person name="Gautier V."/>
            <person name="Ament-velasquez S.L."/>
            <person name="Kruys A."/>
            <person name="Hutchinson M.I."/>
            <person name="Powell A.J."/>
            <person name="Barry K."/>
            <person name="Miller A.N."/>
            <person name="Grigoriev I.V."/>
            <person name="Debuchy R."/>
            <person name="Gladieux P."/>
            <person name="Thoren M.H."/>
            <person name="Johannesson H."/>
        </authorList>
    </citation>
    <scope>NUCLEOTIDE SEQUENCE</scope>
    <source>
        <strain evidence="3">FGSC 1904</strain>
    </source>
</reference>
<feature type="compositionally biased region" description="Low complexity" evidence="2">
    <location>
        <begin position="23"/>
        <end position="34"/>
    </location>
</feature>
<evidence type="ECO:0000256" key="1">
    <source>
        <dbReference type="SAM" id="Coils"/>
    </source>
</evidence>
<name>A0AAE0NVX2_SORBR</name>